<dbReference type="Proteomes" id="UP000095762">
    <property type="component" value="Unassembled WGS sequence"/>
</dbReference>
<sequence length="29" mass="3443">MKGRKEVEEVAERVRIGRERIMERNRGSA</sequence>
<dbReference type="AlphaFoldDB" id="A0A174SAE0"/>
<evidence type="ECO:0000313" key="2">
    <source>
        <dbReference type="Proteomes" id="UP000095762"/>
    </source>
</evidence>
<gene>
    <name evidence="1" type="ORF">ERS852569_01253</name>
</gene>
<name>A0A174SAE0_9FIRM</name>
<dbReference type="EMBL" id="CZBP01000008">
    <property type="protein sequence ID" value="CUP92648.1"/>
    <property type="molecule type" value="Genomic_DNA"/>
</dbReference>
<organism evidence="1 2">
    <name type="scientific">Blautia obeum</name>
    <dbReference type="NCBI Taxonomy" id="40520"/>
    <lineage>
        <taxon>Bacteria</taxon>
        <taxon>Bacillati</taxon>
        <taxon>Bacillota</taxon>
        <taxon>Clostridia</taxon>
        <taxon>Lachnospirales</taxon>
        <taxon>Lachnospiraceae</taxon>
        <taxon>Blautia</taxon>
    </lineage>
</organism>
<reference evidence="1 2" key="1">
    <citation type="submission" date="2015-09" db="EMBL/GenBank/DDBJ databases">
        <authorList>
            <consortium name="Pathogen Informatics"/>
        </authorList>
    </citation>
    <scope>NUCLEOTIDE SEQUENCE [LARGE SCALE GENOMIC DNA]</scope>
    <source>
        <strain evidence="1 2">2789STDY5834957</strain>
    </source>
</reference>
<evidence type="ECO:0000313" key="1">
    <source>
        <dbReference type="EMBL" id="CUP92648.1"/>
    </source>
</evidence>
<accession>A0A174SAE0</accession>
<proteinExistence type="predicted"/>
<protein>
    <submittedName>
        <fullName evidence="1">Uncharacterized protein</fullName>
    </submittedName>
</protein>